<keyword evidence="1" id="KW-0812">Transmembrane</keyword>
<accession>A0A379JJP9</accession>
<keyword evidence="1" id="KW-1133">Transmembrane helix</keyword>
<feature type="transmembrane region" description="Helical" evidence="1">
    <location>
        <begin position="82"/>
        <end position="106"/>
    </location>
</feature>
<keyword evidence="1" id="KW-0472">Membrane</keyword>
<dbReference type="EMBL" id="UGRY01000005">
    <property type="protein sequence ID" value="SUD48728.1"/>
    <property type="molecule type" value="Genomic_DNA"/>
</dbReference>
<organism evidence="2 3">
    <name type="scientific">Nocardia otitidiscaviarum</name>
    <dbReference type="NCBI Taxonomy" id="1823"/>
    <lineage>
        <taxon>Bacteria</taxon>
        <taxon>Bacillati</taxon>
        <taxon>Actinomycetota</taxon>
        <taxon>Actinomycetes</taxon>
        <taxon>Mycobacteriales</taxon>
        <taxon>Nocardiaceae</taxon>
        <taxon>Nocardia</taxon>
    </lineage>
</organism>
<dbReference type="STRING" id="1406858.GCA_000710895_04739"/>
<feature type="transmembrane region" description="Helical" evidence="1">
    <location>
        <begin position="234"/>
        <end position="254"/>
    </location>
</feature>
<protein>
    <submittedName>
        <fullName evidence="2">Uncharacterized protein</fullName>
    </submittedName>
</protein>
<name>A0A379JJP9_9NOCA</name>
<gene>
    <name evidence="2" type="ORF">NCTC1934_06065</name>
</gene>
<feature type="transmembrane region" description="Helical" evidence="1">
    <location>
        <begin position="299"/>
        <end position="318"/>
    </location>
</feature>
<reference evidence="2 3" key="1">
    <citation type="submission" date="2018-06" db="EMBL/GenBank/DDBJ databases">
        <authorList>
            <consortium name="Pathogen Informatics"/>
            <person name="Doyle S."/>
        </authorList>
    </citation>
    <scope>NUCLEOTIDE SEQUENCE [LARGE SCALE GENOMIC DNA]</scope>
    <source>
        <strain evidence="2 3">NCTC1934</strain>
    </source>
</reference>
<keyword evidence="3" id="KW-1185">Reference proteome</keyword>
<feature type="transmembrane region" description="Helical" evidence="1">
    <location>
        <begin position="126"/>
        <end position="148"/>
    </location>
</feature>
<proteinExistence type="predicted"/>
<feature type="transmembrane region" description="Helical" evidence="1">
    <location>
        <begin position="21"/>
        <end position="41"/>
    </location>
</feature>
<evidence type="ECO:0000256" key="1">
    <source>
        <dbReference type="SAM" id="Phobius"/>
    </source>
</evidence>
<sequence length="360" mass="38234">MPSTSPAAPPTLGTRRPHRPLLACTAVMAVLVVVTLCAMVVDDRRLLGESIWLKPCKFGLAFVLYTATLAWLLSFPHRGSRITWWMGTAFAVTGIVDVGFIVVQAARGTFSHFNNQTDAVNSIGQTVFMSGVLGLFGANLVIAVMLSWQRVTDRPTSRAISAGLGIAVLGMAMAYLVGGTGPQRVTDAYGRPVELGAGHTVMPGDPPVRDGVGAGVPVLRWSTEGGDLRIPHFLGMHGIQVLILTAVLLARYAPRVPWLRTERTRAHLVGVLALSYTGGMVVLLWQALRGQPVTRPDTATLAAFAVLTAATVAALALVRARARRPRPVLPEIEAAPTVPLPVGRLSAAVRRPGPRPPAGR</sequence>
<dbReference type="RefSeq" id="WP_039809612.1">
    <property type="nucleotide sequence ID" value="NZ_UGRY01000005.1"/>
</dbReference>
<feature type="transmembrane region" description="Helical" evidence="1">
    <location>
        <begin position="57"/>
        <end position="75"/>
    </location>
</feature>
<evidence type="ECO:0000313" key="3">
    <source>
        <dbReference type="Proteomes" id="UP000255467"/>
    </source>
</evidence>
<evidence type="ECO:0000313" key="2">
    <source>
        <dbReference type="EMBL" id="SUD48728.1"/>
    </source>
</evidence>
<feature type="transmembrane region" description="Helical" evidence="1">
    <location>
        <begin position="266"/>
        <end position="287"/>
    </location>
</feature>
<feature type="transmembrane region" description="Helical" evidence="1">
    <location>
        <begin position="160"/>
        <end position="178"/>
    </location>
</feature>
<dbReference type="Proteomes" id="UP000255467">
    <property type="component" value="Unassembled WGS sequence"/>
</dbReference>
<dbReference type="AlphaFoldDB" id="A0A379JJP9"/>